<dbReference type="eggNOG" id="COG1012">
    <property type="taxonomic scope" value="Bacteria"/>
</dbReference>
<dbReference type="InterPro" id="IPR012394">
    <property type="entry name" value="Aldehyde_DH_NAD(P)"/>
</dbReference>
<evidence type="ECO:0000256" key="4">
    <source>
        <dbReference type="PIRSR" id="PIRSR036492-1"/>
    </source>
</evidence>
<dbReference type="SUPFAM" id="SSF53720">
    <property type="entry name" value="ALDH-like"/>
    <property type="match status" value="1"/>
</dbReference>
<dbReference type="InterPro" id="IPR016160">
    <property type="entry name" value="Ald_DH_CS_CYS"/>
</dbReference>
<comment type="caution">
    <text evidence="6">The sequence shown here is derived from an EMBL/GenBank/DDBJ whole genome shotgun (WGS) entry which is preliminary data.</text>
</comment>
<dbReference type="Gene3D" id="3.40.309.10">
    <property type="entry name" value="Aldehyde Dehydrogenase, Chain A, domain 2"/>
    <property type="match status" value="1"/>
</dbReference>
<dbReference type="InterPro" id="IPR016163">
    <property type="entry name" value="Ald_DH_C"/>
</dbReference>
<dbReference type="Proteomes" id="UP000017148">
    <property type="component" value="Unassembled WGS sequence"/>
</dbReference>
<dbReference type="PANTHER" id="PTHR43570:SF16">
    <property type="entry name" value="ALDEHYDE DEHYDROGENASE TYPE III, ISOFORM Q"/>
    <property type="match status" value="1"/>
</dbReference>
<dbReference type="InterPro" id="IPR016162">
    <property type="entry name" value="Ald_DH_N"/>
</dbReference>
<evidence type="ECO:0000313" key="6">
    <source>
        <dbReference type="EMBL" id="ERP38670.1"/>
    </source>
</evidence>
<comment type="similarity">
    <text evidence="1 3">Belongs to the aldehyde dehydrogenase family.</text>
</comment>
<proteinExistence type="inferred from homology"/>
<dbReference type="OrthoDB" id="9762913at2"/>
<feature type="domain" description="Aldehyde dehydrogenase" evidence="5">
    <location>
        <begin position="6"/>
        <end position="410"/>
    </location>
</feature>
<evidence type="ECO:0000256" key="1">
    <source>
        <dbReference type="ARBA" id="ARBA00009986"/>
    </source>
</evidence>
<name>U7D6T0_9BACT</name>
<dbReference type="PATRIC" id="fig|1313304.3.peg.658"/>
<protein>
    <recommendedName>
        <fullName evidence="3">Aldehyde dehydrogenase</fullName>
    </recommendedName>
</protein>
<dbReference type="Gene3D" id="3.40.605.10">
    <property type="entry name" value="Aldehyde Dehydrogenase, Chain A, domain 1"/>
    <property type="match status" value="1"/>
</dbReference>
<dbReference type="RefSeq" id="WP_022636205.1">
    <property type="nucleotide sequence ID" value="NZ_ASJR01000005.1"/>
</dbReference>
<dbReference type="EMBL" id="ASJR01000005">
    <property type="protein sequence ID" value="ERP38670.1"/>
    <property type="molecule type" value="Genomic_DNA"/>
</dbReference>
<evidence type="ECO:0000256" key="2">
    <source>
        <dbReference type="ARBA" id="ARBA00023002"/>
    </source>
</evidence>
<keyword evidence="2 3" id="KW-0560">Oxidoreductase</keyword>
<dbReference type="GO" id="GO:0006081">
    <property type="term" value="P:aldehyde metabolic process"/>
    <property type="evidence" value="ECO:0007669"/>
    <property type="project" value="InterPro"/>
</dbReference>
<keyword evidence="7" id="KW-1185">Reference proteome</keyword>
<feature type="active site" evidence="4">
    <location>
        <position position="229"/>
    </location>
</feature>
<dbReference type="CDD" id="cd07087">
    <property type="entry name" value="ALDH_F3-13-14_CALDH-like"/>
    <property type="match status" value="1"/>
</dbReference>
<dbReference type="PIRSF" id="PIRSF036492">
    <property type="entry name" value="ALDH"/>
    <property type="match status" value="1"/>
</dbReference>
<dbReference type="PANTHER" id="PTHR43570">
    <property type="entry name" value="ALDEHYDE DEHYDROGENASE"/>
    <property type="match status" value="1"/>
</dbReference>
<dbReference type="Pfam" id="PF00171">
    <property type="entry name" value="Aldedh"/>
    <property type="match status" value="1"/>
</dbReference>
<dbReference type="InterPro" id="IPR015590">
    <property type="entry name" value="Aldehyde_DH_dom"/>
</dbReference>
<reference evidence="6 7" key="1">
    <citation type="journal article" date="2013" name="Environ. Microbiol.">
        <title>Genome analysis of Chitinivibrio alkaliphilus gen. nov., sp. nov., a novel extremely haloalkaliphilic anaerobic chitinolytic bacterium from the candidate phylum Termite Group 3.</title>
        <authorList>
            <person name="Sorokin D.Y."/>
            <person name="Gumerov V.M."/>
            <person name="Rakitin A.L."/>
            <person name="Beletsky A.V."/>
            <person name="Damste J.S."/>
            <person name="Muyzer G."/>
            <person name="Mardanov A.V."/>
            <person name="Ravin N.V."/>
        </authorList>
    </citation>
    <scope>NUCLEOTIDE SEQUENCE [LARGE SCALE GENOMIC DNA]</scope>
    <source>
        <strain evidence="6 7">ACht1</strain>
    </source>
</reference>
<dbReference type="InterPro" id="IPR016161">
    <property type="entry name" value="Ald_DH/histidinol_DH"/>
</dbReference>
<dbReference type="AlphaFoldDB" id="U7D6T0"/>
<dbReference type="GO" id="GO:0004029">
    <property type="term" value="F:aldehyde dehydrogenase (NAD+) activity"/>
    <property type="evidence" value="ECO:0007669"/>
    <property type="project" value="TreeGrafter"/>
</dbReference>
<dbReference type="GO" id="GO:0005737">
    <property type="term" value="C:cytoplasm"/>
    <property type="evidence" value="ECO:0007669"/>
    <property type="project" value="TreeGrafter"/>
</dbReference>
<evidence type="ECO:0000256" key="3">
    <source>
        <dbReference type="PIRNR" id="PIRNR036492"/>
    </source>
</evidence>
<sequence>MKTENRDIATRVHVLTQIKSALMEGESALVAALKEDLGKPWHEAWPSEIGIVYSEIDHIIKHLAAWMRPKKMPFCPLFFPGRSFTERHPFGTVLIISPWNYPAGLILSPLIGAIAAGNRVILKPSERAPKTEQVLSELFSQKWCRPYIELCTGSTEEVRKRIKIEADMVCFTGSTATGRVVMADAAQRPIPVLLELGGANPALVFSHADLKAAAERIAWGKFFNSGQTCVAPNHCYISADVAEEFTHLLQQTITEFYGDAPQESPHYGRMIDSRAVEEVQKRIQGAEIICGGDFSPSQKYIAPTLLRCDKESPLVQEEIFAPILPLISVENIENHVEELLAQNDSLALYGFGDTKKTKARLSAINTGSLVINGTLHRMASPRIPFGGVGKSGFGRYHGKAGFLAFSYEKTLVLKHKTREISGIYPPYTMSKKILKWIGKYM</sequence>
<evidence type="ECO:0000313" key="7">
    <source>
        <dbReference type="Proteomes" id="UP000017148"/>
    </source>
</evidence>
<accession>U7D6T0</accession>
<dbReference type="STRING" id="1313304.CALK_0686"/>
<evidence type="ECO:0000259" key="5">
    <source>
        <dbReference type="Pfam" id="PF00171"/>
    </source>
</evidence>
<organism evidence="6 7">
    <name type="scientific">Chitinivibrio alkaliphilus ACht1</name>
    <dbReference type="NCBI Taxonomy" id="1313304"/>
    <lineage>
        <taxon>Bacteria</taxon>
        <taxon>Pseudomonadati</taxon>
        <taxon>Fibrobacterota</taxon>
        <taxon>Chitinivibrionia</taxon>
        <taxon>Chitinivibrionales</taxon>
        <taxon>Chitinivibrionaceae</taxon>
        <taxon>Chitinivibrio</taxon>
    </lineage>
</organism>
<feature type="active site" evidence="4">
    <location>
        <position position="195"/>
    </location>
</feature>
<gene>
    <name evidence="6" type="ORF">CALK_0686</name>
</gene>
<dbReference type="PROSITE" id="PS00070">
    <property type="entry name" value="ALDEHYDE_DEHYDR_CYS"/>
    <property type="match status" value="1"/>
</dbReference>